<dbReference type="OrthoDB" id="5445431at2"/>
<dbReference type="EMBL" id="RAXV01000066">
    <property type="protein sequence ID" value="RKG29078.1"/>
    <property type="molecule type" value="Genomic_DNA"/>
</dbReference>
<dbReference type="Pfam" id="PF03090">
    <property type="entry name" value="Replicase"/>
    <property type="match status" value="1"/>
</dbReference>
<accession>A0A3A8E4J3</accession>
<evidence type="ECO:0000313" key="2">
    <source>
        <dbReference type="EMBL" id="RKG29078.1"/>
    </source>
</evidence>
<dbReference type="SUPFAM" id="SSF46689">
    <property type="entry name" value="Homeodomain-like"/>
    <property type="match status" value="1"/>
</dbReference>
<organism evidence="2 3">
    <name type="scientific">Acinetobacter tianfuensis</name>
    <dbReference type="NCBI Taxonomy" id="2419603"/>
    <lineage>
        <taxon>Bacteria</taxon>
        <taxon>Pseudomonadati</taxon>
        <taxon>Pseudomonadota</taxon>
        <taxon>Gammaproteobacteria</taxon>
        <taxon>Moraxellales</taxon>
        <taxon>Moraxellaceae</taxon>
        <taxon>Acinetobacter</taxon>
    </lineage>
</organism>
<name>A0A3A8E4J3_9GAMM</name>
<evidence type="ECO:0000259" key="1">
    <source>
        <dbReference type="SMART" id="SM00942"/>
    </source>
</evidence>
<sequence>MQLNCVKESDIRSNFYQDLPIKPYCMDEKPGYMLIRPKSIAVKKPYIQVNPPLMTIYFVFDDDKEDSALSWFDAGLPQPFWTTQNPINGHCHHCYKLEIPLCTSEFASVKAIKYAQAIYYAFALKMGADLSYSHLITQNPTHQQWRTTYWTKQTYSLDYLADFVDLPKKLPKKFEVVGLGRNVTMFEKGRHWAYRAIRDYMHHNSSYEWERAVRAQIEAINSGFEQPLPYSEVKATAKSIAKWVWRNHNSAEFQQAFSEKQAKRGKKGALVANANGANQKGGKARSKQYYDMRQEALKLKIIGKSIKEISTLLNVHRNTVSNWLKDYQKSN</sequence>
<dbReference type="InterPro" id="IPR009057">
    <property type="entry name" value="Homeodomain-like_sf"/>
</dbReference>
<dbReference type="Gene3D" id="1.10.340.50">
    <property type="match status" value="1"/>
</dbReference>
<reference evidence="2 3" key="1">
    <citation type="submission" date="2018-09" db="EMBL/GenBank/DDBJ databases">
        <title>The draft genome of Acinetobacter spp. strains.</title>
        <authorList>
            <person name="Qin J."/>
            <person name="Feng Y."/>
            <person name="Zong Z."/>
        </authorList>
    </citation>
    <scope>NUCLEOTIDE SEQUENCE [LARGE SCALE GENOMIC DNA]</scope>
    <source>
        <strain evidence="2 3">WCHAc060012</strain>
    </source>
</reference>
<evidence type="ECO:0000313" key="3">
    <source>
        <dbReference type="Proteomes" id="UP000282388"/>
    </source>
</evidence>
<dbReference type="InterPro" id="IPR004322">
    <property type="entry name" value="Plasmid_replicase_bac"/>
</dbReference>
<gene>
    <name evidence="2" type="ORF">D7V32_16615</name>
</gene>
<dbReference type="SMART" id="SM00942">
    <property type="entry name" value="PriCT_1"/>
    <property type="match status" value="1"/>
</dbReference>
<comment type="caution">
    <text evidence="2">The sequence shown here is derived from an EMBL/GenBank/DDBJ whole genome shotgun (WGS) entry which is preliminary data.</text>
</comment>
<dbReference type="Pfam" id="PF13384">
    <property type="entry name" value="HTH_23"/>
    <property type="match status" value="1"/>
</dbReference>
<protein>
    <submittedName>
        <fullName evidence="2">Plasmid replicase</fullName>
    </submittedName>
</protein>
<proteinExistence type="predicted"/>
<feature type="domain" description="Primase C-terminal 1" evidence="1">
    <location>
        <begin position="174"/>
        <end position="246"/>
    </location>
</feature>
<dbReference type="Proteomes" id="UP000282388">
    <property type="component" value="Unassembled WGS sequence"/>
</dbReference>
<dbReference type="InterPro" id="IPR014820">
    <property type="entry name" value="PriCT_1"/>
</dbReference>
<dbReference type="Pfam" id="PF08708">
    <property type="entry name" value="PriCT_1"/>
    <property type="match status" value="1"/>
</dbReference>
<keyword evidence="3" id="KW-1185">Reference proteome</keyword>
<dbReference type="AlphaFoldDB" id="A0A3A8E4J3"/>